<dbReference type="InterPro" id="IPR027417">
    <property type="entry name" value="P-loop_NTPase"/>
</dbReference>
<dbReference type="Gene3D" id="3.40.50.300">
    <property type="entry name" value="P-loop containing nucleotide triphosphate hydrolases"/>
    <property type="match status" value="1"/>
</dbReference>
<dbReference type="InterPro" id="IPR003395">
    <property type="entry name" value="RecF/RecN/SMC_N"/>
</dbReference>
<feature type="region of interest" description="Disordered" evidence="1">
    <location>
        <begin position="92"/>
        <end position="114"/>
    </location>
</feature>
<sequence length="393" mass="44416">MSYTLKLSNYKSTRDRSLIINNGLTILSSPNAGGKSSVVEAFGLCLGLEKKALGVESLKQVINDRANFCSVSLDVRVPGVAIQKMAVEIRRELEEDDEGDEENEEEEEDDTDDDEKFVTRFLNGTKTTEEDFLAAARPLGTNVLGTVLGVVNHDVINRSPSNDRELTKYLRMMSGARAHSQTPAYKRAKKTVRASEIHSEKLKRMEDALKKEPRNENTLEKELSHIRMRKAIEEKKDAAEVIIREGEERREAAFRRFVAEVSARMDGFVRLFWNDQRNIRTWMEVKASGKVELKCQEGGENAFKADLVAVSGGERRIIQLALSFSILAQFNVPLAIVDNADKSFFKENGTRILKFCDLVLENSQTMKAIVLVGNDQHNFFRYAQSEGYNILRI</sequence>
<accession>G0MYD5</accession>
<proteinExistence type="predicted"/>
<dbReference type="AlphaFoldDB" id="G0MYD5"/>
<dbReference type="InParanoid" id="G0MYD5"/>
<protein>
    <recommendedName>
        <fullName evidence="2">RecF/RecN/SMC N-terminal domain-containing protein</fullName>
    </recommendedName>
</protein>
<dbReference type="Pfam" id="PF02463">
    <property type="entry name" value="SMC_N"/>
    <property type="match status" value="1"/>
</dbReference>
<evidence type="ECO:0000313" key="4">
    <source>
        <dbReference type="Proteomes" id="UP000008068"/>
    </source>
</evidence>
<dbReference type="Proteomes" id="UP000008068">
    <property type="component" value="Unassembled WGS sequence"/>
</dbReference>
<feature type="compositionally biased region" description="Acidic residues" evidence="1">
    <location>
        <begin position="94"/>
        <end position="114"/>
    </location>
</feature>
<name>G0MYD5_CAEBE</name>
<evidence type="ECO:0000313" key="3">
    <source>
        <dbReference type="EMBL" id="EGT47566.1"/>
    </source>
</evidence>
<organism evidence="4">
    <name type="scientific">Caenorhabditis brenneri</name>
    <name type="common">Nematode worm</name>
    <dbReference type="NCBI Taxonomy" id="135651"/>
    <lineage>
        <taxon>Eukaryota</taxon>
        <taxon>Metazoa</taxon>
        <taxon>Ecdysozoa</taxon>
        <taxon>Nematoda</taxon>
        <taxon>Chromadorea</taxon>
        <taxon>Rhabditida</taxon>
        <taxon>Rhabditina</taxon>
        <taxon>Rhabditomorpha</taxon>
        <taxon>Rhabditoidea</taxon>
        <taxon>Rhabditidae</taxon>
        <taxon>Peloderinae</taxon>
        <taxon>Caenorhabditis</taxon>
    </lineage>
</organism>
<reference evidence="4" key="1">
    <citation type="submission" date="2011-07" db="EMBL/GenBank/DDBJ databases">
        <authorList>
            <consortium name="Caenorhabditis brenneri Sequencing and Analysis Consortium"/>
            <person name="Wilson R.K."/>
        </authorList>
    </citation>
    <scope>NUCLEOTIDE SEQUENCE [LARGE SCALE GENOMIC DNA]</scope>
    <source>
        <strain evidence="4">PB2801</strain>
    </source>
</reference>
<evidence type="ECO:0000259" key="2">
    <source>
        <dbReference type="Pfam" id="PF02463"/>
    </source>
</evidence>
<keyword evidence="4" id="KW-1185">Reference proteome</keyword>
<gene>
    <name evidence="3" type="ORF">CAEBREN_08369</name>
</gene>
<evidence type="ECO:0000256" key="1">
    <source>
        <dbReference type="SAM" id="MobiDB-lite"/>
    </source>
</evidence>
<feature type="domain" description="RecF/RecN/SMC N-terminal" evidence="2">
    <location>
        <begin position="4"/>
        <end position="365"/>
    </location>
</feature>
<dbReference type="EMBL" id="GL379820">
    <property type="protein sequence ID" value="EGT47566.1"/>
    <property type="molecule type" value="Genomic_DNA"/>
</dbReference>
<dbReference type="HOGENOM" id="CLU_702543_0_0_1"/>
<dbReference type="SUPFAM" id="SSF52540">
    <property type="entry name" value="P-loop containing nucleoside triphosphate hydrolases"/>
    <property type="match status" value="1"/>
</dbReference>